<dbReference type="RefSeq" id="WP_148815928.1">
    <property type="nucleotide sequence ID" value="NZ_CP043046.1"/>
</dbReference>
<dbReference type="Proteomes" id="UP000325161">
    <property type="component" value="Chromosome"/>
</dbReference>
<dbReference type="OrthoDB" id="9795827at2"/>
<protein>
    <submittedName>
        <fullName evidence="2">ChaN family lipoprotein</fullName>
    </submittedName>
</protein>
<proteinExistence type="predicted"/>
<dbReference type="Gene3D" id="3.40.50.11550">
    <property type="match status" value="2"/>
</dbReference>
<dbReference type="AlphaFoldDB" id="A0A5C0B290"/>
<keyword evidence="2" id="KW-0449">Lipoprotein</keyword>
<evidence type="ECO:0000313" key="3">
    <source>
        <dbReference type="Proteomes" id="UP000325161"/>
    </source>
</evidence>
<dbReference type="EMBL" id="CP043046">
    <property type="protein sequence ID" value="QEI06881.1"/>
    <property type="molecule type" value="Genomic_DNA"/>
</dbReference>
<reference evidence="2 3" key="1">
    <citation type="submission" date="2019-08" db="EMBL/GenBank/DDBJ databases">
        <title>Amphibian skin-associated Pigmentiphaga: genome sequence and occurrence across geography and hosts.</title>
        <authorList>
            <person name="Bletz M.C."/>
            <person name="Bunk B."/>
            <person name="Sproeer C."/>
            <person name="Biwer P."/>
            <person name="Reiter S."/>
            <person name="Rabemananjara F.C.E."/>
            <person name="Schulz S."/>
            <person name="Overmann J."/>
            <person name="Vences M."/>
        </authorList>
    </citation>
    <scope>NUCLEOTIDE SEQUENCE [LARGE SCALE GENOMIC DNA]</scope>
    <source>
        <strain evidence="2 3">Mada1488</strain>
    </source>
</reference>
<organism evidence="2 3">
    <name type="scientific">Pigmentiphaga aceris</name>
    <dbReference type="NCBI Taxonomy" id="1940612"/>
    <lineage>
        <taxon>Bacteria</taxon>
        <taxon>Pseudomonadati</taxon>
        <taxon>Pseudomonadota</taxon>
        <taxon>Betaproteobacteria</taxon>
        <taxon>Burkholderiales</taxon>
        <taxon>Alcaligenaceae</taxon>
        <taxon>Pigmentiphaga</taxon>
    </lineage>
</organism>
<dbReference type="Pfam" id="PF04187">
    <property type="entry name" value="Cofac_haem_bdg"/>
    <property type="match status" value="1"/>
</dbReference>
<name>A0A5C0B290_9BURK</name>
<evidence type="ECO:0000259" key="1">
    <source>
        <dbReference type="Pfam" id="PF04187"/>
    </source>
</evidence>
<accession>A0A5C0B290</accession>
<feature type="domain" description="Haem-binding uptake Tiki superfamily ChaN" evidence="1">
    <location>
        <begin position="39"/>
        <end position="247"/>
    </location>
</feature>
<gene>
    <name evidence="2" type="ORF">FXN63_14345</name>
</gene>
<dbReference type="InterPro" id="IPR007314">
    <property type="entry name" value="Cofac_haem-bd_dom"/>
</dbReference>
<sequence>MPTPIPTTLRRLLPLCVATLAACSSIPCDPEVPIARPLASQLIANQLILLGEVHDNAEGHKQRLAALTAAVATGWKPAIAMEQFDREQQPALDAAMAKCADADCVIDAVVPDRKQWRWDFYKPVITLALREKLPLYAANLSRADAGKVMREGVSKAFDIQSSRAVGMDRGIPATLQAAQERGLEGSHCGMLPPQFVNGMARAQIARDAFMASVMLEARNATPGKPRPVVLLAGNGHVRRDIGVPQWLGHNASFVVGFLEIDNKAPVHGAGTHAQLSQEPYDRIDRVAVAERADPCIGMKPIK</sequence>
<evidence type="ECO:0000313" key="2">
    <source>
        <dbReference type="EMBL" id="QEI06881.1"/>
    </source>
</evidence>
<dbReference type="KEGG" id="pacr:FXN63_14345"/>
<dbReference type="CDD" id="cd14727">
    <property type="entry name" value="ChanN-like"/>
    <property type="match status" value="1"/>
</dbReference>
<dbReference type="SUPFAM" id="SSF159501">
    <property type="entry name" value="EreA/ChaN-like"/>
    <property type="match status" value="1"/>
</dbReference>
<keyword evidence="3" id="KW-1185">Reference proteome</keyword>